<evidence type="ECO:0000313" key="3">
    <source>
        <dbReference type="Proteomes" id="UP001551675"/>
    </source>
</evidence>
<feature type="region of interest" description="Disordered" evidence="1">
    <location>
        <begin position="109"/>
        <end position="133"/>
    </location>
</feature>
<name>A0ABV3GD77_MICGL</name>
<organism evidence="2 3">
    <name type="scientific">Microtetraspora glauca</name>
    <dbReference type="NCBI Taxonomy" id="1996"/>
    <lineage>
        <taxon>Bacteria</taxon>
        <taxon>Bacillati</taxon>
        <taxon>Actinomycetota</taxon>
        <taxon>Actinomycetes</taxon>
        <taxon>Streptosporangiales</taxon>
        <taxon>Streptosporangiaceae</taxon>
        <taxon>Microtetraspora</taxon>
    </lineage>
</organism>
<dbReference type="Proteomes" id="UP001551675">
    <property type="component" value="Unassembled WGS sequence"/>
</dbReference>
<feature type="compositionally biased region" description="Basic and acidic residues" evidence="1">
    <location>
        <begin position="1"/>
        <end position="13"/>
    </location>
</feature>
<keyword evidence="3" id="KW-1185">Reference proteome</keyword>
<dbReference type="EMBL" id="JBFALK010000005">
    <property type="protein sequence ID" value="MEV0969282.1"/>
    <property type="molecule type" value="Genomic_DNA"/>
</dbReference>
<gene>
    <name evidence="2" type="ORF">AB0I59_11660</name>
</gene>
<evidence type="ECO:0000313" key="2">
    <source>
        <dbReference type="EMBL" id="MEV0969282.1"/>
    </source>
</evidence>
<comment type="caution">
    <text evidence="2">The sequence shown here is derived from an EMBL/GenBank/DDBJ whole genome shotgun (WGS) entry which is preliminary data.</text>
</comment>
<dbReference type="RefSeq" id="WP_358132191.1">
    <property type="nucleotide sequence ID" value="NZ_JBFALK010000005.1"/>
</dbReference>
<protein>
    <submittedName>
        <fullName evidence="2">Uncharacterized protein</fullName>
    </submittedName>
</protein>
<evidence type="ECO:0000256" key="1">
    <source>
        <dbReference type="SAM" id="MobiDB-lite"/>
    </source>
</evidence>
<feature type="region of interest" description="Disordered" evidence="1">
    <location>
        <begin position="1"/>
        <end position="23"/>
    </location>
</feature>
<proteinExistence type="predicted"/>
<accession>A0ABV3GD77</accession>
<sequence>MGDFTGELHEFTSPKRKRSRRGDVTIHTSSIGHDEIVWCDQLPVTAPARLVGDLLADRHDGQHISHVVADILDQRLATRKDLADAVTPHAAAYGVMPAFLYETERGGIRGSHGCRPSRQGGRSLVGEDGTRRL</sequence>
<reference evidence="2 3" key="1">
    <citation type="submission" date="2024-06" db="EMBL/GenBank/DDBJ databases">
        <title>The Natural Products Discovery Center: Release of the First 8490 Sequenced Strains for Exploring Actinobacteria Biosynthetic Diversity.</title>
        <authorList>
            <person name="Kalkreuter E."/>
            <person name="Kautsar S.A."/>
            <person name="Yang D."/>
            <person name="Bader C.D."/>
            <person name="Teijaro C.N."/>
            <person name="Fluegel L."/>
            <person name="Davis C.M."/>
            <person name="Simpson J.R."/>
            <person name="Lauterbach L."/>
            <person name="Steele A.D."/>
            <person name="Gui C."/>
            <person name="Meng S."/>
            <person name="Li G."/>
            <person name="Viehrig K."/>
            <person name="Ye F."/>
            <person name="Su P."/>
            <person name="Kiefer A.F."/>
            <person name="Nichols A."/>
            <person name="Cepeda A.J."/>
            <person name="Yan W."/>
            <person name="Fan B."/>
            <person name="Jiang Y."/>
            <person name="Adhikari A."/>
            <person name="Zheng C.-J."/>
            <person name="Schuster L."/>
            <person name="Cowan T.M."/>
            <person name="Smanski M.J."/>
            <person name="Chevrette M.G."/>
            <person name="De Carvalho L.P.S."/>
            <person name="Shen B."/>
        </authorList>
    </citation>
    <scope>NUCLEOTIDE SEQUENCE [LARGE SCALE GENOMIC DNA]</scope>
    <source>
        <strain evidence="2 3">NPDC050100</strain>
    </source>
</reference>